<feature type="region of interest" description="Disordered" evidence="1">
    <location>
        <begin position="16"/>
        <end position="63"/>
    </location>
</feature>
<organism evidence="2 4">
    <name type="scientific">Oryza sativa subsp. japonica</name>
    <name type="common">Rice</name>
    <dbReference type="NCBI Taxonomy" id="39947"/>
    <lineage>
        <taxon>Eukaryota</taxon>
        <taxon>Viridiplantae</taxon>
        <taxon>Streptophyta</taxon>
        <taxon>Embryophyta</taxon>
        <taxon>Tracheophyta</taxon>
        <taxon>Spermatophyta</taxon>
        <taxon>Magnoliopsida</taxon>
        <taxon>Liliopsida</taxon>
        <taxon>Poales</taxon>
        <taxon>Poaceae</taxon>
        <taxon>BOP clade</taxon>
        <taxon>Oryzoideae</taxon>
        <taxon>Oryzeae</taxon>
        <taxon>Oryzinae</taxon>
        <taxon>Oryza</taxon>
        <taxon>Oryza sativa</taxon>
    </lineage>
</organism>
<reference evidence="3" key="2">
    <citation type="submission" date="2002-01" db="EMBL/GenBank/DDBJ databases">
        <title>Oryza sativa nipponbare(GA3) genomic DNA, chromosome 7, PAC clone:P0475E07.</title>
        <authorList>
            <person name="Sasaki T."/>
            <person name="Matsumoto T."/>
            <person name="Yamamoto K."/>
        </authorList>
    </citation>
    <scope>NUCLEOTIDE SEQUENCE</scope>
</reference>
<reference evidence="4" key="3">
    <citation type="journal article" date="2005" name="Nature">
        <title>The map-based sequence of the rice genome.</title>
        <authorList>
            <consortium name="International rice genome sequencing project (IRGSP)"/>
            <person name="Matsumoto T."/>
            <person name="Wu J."/>
            <person name="Kanamori H."/>
            <person name="Katayose Y."/>
            <person name="Fujisawa M."/>
            <person name="Namiki N."/>
            <person name="Mizuno H."/>
            <person name="Yamamoto K."/>
            <person name="Antonio B.A."/>
            <person name="Baba T."/>
            <person name="Sakata K."/>
            <person name="Nagamura Y."/>
            <person name="Aoki H."/>
            <person name="Arikawa K."/>
            <person name="Arita K."/>
            <person name="Bito T."/>
            <person name="Chiden Y."/>
            <person name="Fujitsuka N."/>
            <person name="Fukunaka R."/>
            <person name="Hamada M."/>
            <person name="Harada C."/>
            <person name="Hayashi A."/>
            <person name="Hijishita S."/>
            <person name="Honda M."/>
            <person name="Hosokawa S."/>
            <person name="Ichikawa Y."/>
            <person name="Idonuma A."/>
            <person name="Iijima M."/>
            <person name="Ikeda M."/>
            <person name="Ikeno M."/>
            <person name="Ito K."/>
            <person name="Ito S."/>
            <person name="Ito T."/>
            <person name="Ito Y."/>
            <person name="Ito Y."/>
            <person name="Iwabuchi A."/>
            <person name="Kamiya K."/>
            <person name="Karasawa W."/>
            <person name="Kurita K."/>
            <person name="Katagiri S."/>
            <person name="Kikuta A."/>
            <person name="Kobayashi H."/>
            <person name="Kobayashi N."/>
            <person name="Machita K."/>
            <person name="Maehara T."/>
            <person name="Masukawa M."/>
            <person name="Mizubayashi T."/>
            <person name="Mukai Y."/>
            <person name="Nagasaki H."/>
            <person name="Nagata Y."/>
            <person name="Naito S."/>
            <person name="Nakashima M."/>
            <person name="Nakama Y."/>
            <person name="Nakamichi Y."/>
            <person name="Nakamura M."/>
            <person name="Meguro A."/>
            <person name="Negishi M."/>
            <person name="Ohta I."/>
            <person name="Ohta T."/>
            <person name="Okamoto M."/>
            <person name="Ono N."/>
            <person name="Saji S."/>
            <person name="Sakaguchi M."/>
            <person name="Sakai K."/>
            <person name="Shibata M."/>
            <person name="Shimokawa T."/>
            <person name="Song J."/>
            <person name="Takazaki Y."/>
            <person name="Terasawa K."/>
            <person name="Tsugane M."/>
            <person name="Tsuji K."/>
            <person name="Ueda S."/>
            <person name="Waki K."/>
            <person name="Yamagata H."/>
            <person name="Yamamoto M."/>
            <person name="Yamamoto S."/>
            <person name="Yamane H."/>
            <person name="Yoshiki S."/>
            <person name="Yoshihara R."/>
            <person name="Yukawa K."/>
            <person name="Zhong H."/>
            <person name="Yano M."/>
            <person name="Yuan Q."/>
            <person name="Ouyang S."/>
            <person name="Liu J."/>
            <person name="Jones K.M."/>
            <person name="Gansberger K."/>
            <person name="Moffat K."/>
            <person name="Hill J."/>
            <person name="Bera J."/>
            <person name="Fadrosh D."/>
            <person name="Jin S."/>
            <person name="Johri S."/>
            <person name="Kim M."/>
            <person name="Overton L."/>
            <person name="Reardon M."/>
            <person name="Tsitrin T."/>
            <person name="Vuong H."/>
            <person name="Weaver B."/>
            <person name="Ciecko A."/>
            <person name="Tallon L."/>
            <person name="Jackson J."/>
            <person name="Pai G."/>
            <person name="Aken S.V."/>
            <person name="Utterback T."/>
            <person name="Reidmuller S."/>
            <person name="Feldblyum T."/>
            <person name="Hsiao J."/>
            <person name="Zismann V."/>
            <person name="Iobst S."/>
            <person name="de Vazeille A.R."/>
            <person name="Buell C.R."/>
            <person name="Ying K."/>
            <person name="Li Y."/>
            <person name="Lu T."/>
            <person name="Huang Y."/>
            <person name="Zhao Q."/>
            <person name="Feng Q."/>
            <person name="Zhang L."/>
            <person name="Zhu J."/>
            <person name="Weng Q."/>
            <person name="Mu J."/>
            <person name="Lu Y."/>
            <person name="Fan D."/>
            <person name="Liu Y."/>
            <person name="Guan J."/>
            <person name="Zhang Y."/>
            <person name="Yu S."/>
            <person name="Liu X."/>
            <person name="Zhang Y."/>
            <person name="Hong G."/>
            <person name="Han B."/>
            <person name="Choisne N."/>
            <person name="Demange N."/>
            <person name="Orjeda G."/>
            <person name="Samain S."/>
            <person name="Cattolico L."/>
            <person name="Pelletier E."/>
            <person name="Couloux A."/>
            <person name="Segurens B."/>
            <person name="Wincker P."/>
            <person name="D'Hont A."/>
            <person name="Scarpelli C."/>
            <person name="Weissenbach J."/>
            <person name="Salanoubat M."/>
            <person name="Quetier F."/>
            <person name="Yu Y."/>
            <person name="Kim H.R."/>
            <person name="Rambo T."/>
            <person name="Currie J."/>
            <person name="Collura K."/>
            <person name="Luo M."/>
            <person name="Yang T."/>
            <person name="Ammiraju J.S.S."/>
            <person name="Engler F."/>
            <person name="Soderlund C."/>
            <person name="Wing R.A."/>
            <person name="Palmer L.E."/>
            <person name="de la Bastide M."/>
            <person name="Spiegel L."/>
            <person name="Nascimento L."/>
            <person name="Zutavern T."/>
            <person name="O'Shaughnessy A."/>
            <person name="Dike S."/>
            <person name="Dedhia N."/>
            <person name="Preston R."/>
            <person name="Balija V."/>
            <person name="McCombie W.R."/>
            <person name="Chow T."/>
            <person name="Chen H."/>
            <person name="Chung M."/>
            <person name="Chen C."/>
            <person name="Shaw J."/>
            <person name="Wu H."/>
            <person name="Hsiao K."/>
            <person name="Chao Y."/>
            <person name="Chu M."/>
            <person name="Cheng C."/>
            <person name="Hour A."/>
            <person name="Lee P."/>
            <person name="Lin S."/>
            <person name="Lin Y."/>
            <person name="Liou J."/>
            <person name="Liu S."/>
            <person name="Hsing Y."/>
            <person name="Raghuvanshi S."/>
            <person name="Mohanty A."/>
            <person name="Bharti A.K."/>
            <person name="Gaur A."/>
            <person name="Gupta V."/>
            <person name="Kumar D."/>
            <person name="Ravi V."/>
            <person name="Vij S."/>
            <person name="Kapur A."/>
            <person name="Khurana P."/>
            <person name="Khurana P."/>
            <person name="Khurana J.P."/>
            <person name="Tyagi A.K."/>
            <person name="Gaikwad K."/>
            <person name="Singh A."/>
            <person name="Dalal V."/>
            <person name="Srivastava S."/>
            <person name="Dixit A."/>
            <person name="Pal A.K."/>
            <person name="Ghazi I.A."/>
            <person name="Yadav M."/>
            <person name="Pandit A."/>
            <person name="Bhargava A."/>
            <person name="Sureshbabu K."/>
            <person name="Batra K."/>
            <person name="Sharma T.R."/>
            <person name="Mohapatra T."/>
            <person name="Singh N.K."/>
            <person name="Messing J."/>
            <person name="Nelson A.B."/>
            <person name="Fuks G."/>
            <person name="Kavchok S."/>
            <person name="Keizer G."/>
            <person name="Linton E."/>
            <person name="Llaca V."/>
            <person name="Song R."/>
            <person name="Tanyolac B."/>
            <person name="Young S."/>
            <person name="Ho-Il K."/>
            <person name="Hahn J.H."/>
            <person name="Sangsakoo G."/>
            <person name="Vanavichit A."/>
            <person name="de Mattos Luiz.A.T."/>
            <person name="Zimmer P.D."/>
            <person name="Malone G."/>
            <person name="Dellagostin O."/>
            <person name="de Oliveira A.C."/>
            <person name="Bevan M."/>
            <person name="Bancroft I."/>
            <person name="Minx P."/>
            <person name="Cordum H."/>
            <person name="Wilson R."/>
            <person name="Cheng Z."/>
            <person name="Jin W."/>
            <person name="Jiang J."/>
            <person name="Leong S.A."/>
            <person name="Iwama H."/>
            <person name="Gojobori T."/>
            <person name="Itoh T."/>
            <person name="Niimura Y."/>
            <person name="Fujii Y."/>
            <person name="Habara T."/>
            <person name="Sakai H."/>
            <person name="Sato Y."/>
            <person name="Wilson G."/>
            <person name="Kumar K."/>
            <person name="McCouch S."/>
            <person name="Juretic N."/>
            <person name="Hoen D."/>
            <person name="Wright S."/>
            <person name="Bruskiewich R."/>
            <person name="Bureau T."/>
            <person name="Miyao A."/>
            <person name="Hirochika H."/>
            <person name="Nishikawa T."/>
            <person name="Kadowaki K."/>
            <person name="Sugiura M."/>
            <person name="Burr B."/>
            <person name="Sasaki T."/>
        </authorList>
    </citation>
    <scope>NUCLEOTIDE SEQUENCE [LARGE SCALE GENOMIC DNA]</scope>
    <source>
        <strain evidence="4">cv. Nipponbare</strain>
    </source>
</reference>
<proteinExistence type="predicted"/>
<reference evidence="4" key="4">
    <citation type="journal article" date="2008" name="Nucleic Acids Res.">
        <title>The rice annotation project database (RAP-DB): 2008 update.</title>
        <authorList>
            <consortium name="The rice annotation project (RAP)"/>
        </authorList>
    </citation>
    <scope>GENOME REANNOTATION</scope>
    <source>
        <strain evidence="4">cv. Nipponbare</strain>
    </source>
</reference>
<evidence type="ECO:0000313" key="3">
    <source>
        <dbReference type="EMBL" id="BAC16100.1"/>
    </source>
</evidence>
<dbReference type="EMBL" id="AP004395">
    <property type="protein sequence ID" value="BAC10208.1"/>
    <property type="molecule type" value="Genomic_DNA"/>
</dbReference>
<evidence type="ECO:0000313" key="4">
    <source>
        <dbReference type="Proteomes" id="UP000000763"/>
    </source>
</evidence>
<feature type="compositionally biased region" description="Low complexity" evidence="1">
    <location>
        <begin position="27"/>
        <end position="39"/>
    </location>
</feature>
<sequence length="168" mass="19001">MQKNCNGKIIGCNIAKNSDKINPPPSFSSTPATTTTNAAEEGDNVAKMHSEPCQRPDQTPPPHPASPCLATVTAGDVQRLHPIPHHPTPLPCYLSRRRVAAGEVQRLLPTMRHRLAPVTNVVVWLSAMMSRHLSRLPWCRDFEKRETLRRESMRRERNERERVVEEDS</sequence>
<dbReference type="AlphaFoldDB" id="Q8LH83"/>
<dbReference type="EMBL" id="AP004668">
    <property type="protein sequence ID" value="BAC16100.1"/>
    <property type="molecule type" value="Genomic_DNA"/>
</dbReference>
<evidence type="ECO:0000256" key="1">
    <source>
        <dbReference type="SAM" id="MobiDB-lite"/>
    </source>
</evidence>
<protein>
    <submittedName>
        <fullName evidence="2">Uncharacterized protein</fullName>
    </submittedName>
</protein>
<gene>
    <name evidence="2" type="primary">P0030H06.132</name>
    <name evidence="3" type="synonym">P0475E07.112</name>
</gene>
<name>Q8LH83_ORYSJ</name>
<dbReference type="Proteomes" id="UP000000763">
    <property type="component" value="Chromosome 7"/>
</dbReference>
<evidence type="ECO:0000313" key="2">
    <source>
        <dbReference type="EMBL" id="BAC10208.1"/>
    </source>
</evidence>
<accession>Q8LH83</accession>
<feature type="compositionally biased region" description="Basic and acidic residues" evidence="1">
    <location>
        <begin position="44"/>
        <end position="54"/>
    </location>
</feature>
<reference evidence="2" key="1">
    <citation type="submission" date="2001-12" db="EMBL/GenBank/DDBJ databases">
        <title>Oryza sativa nipponbare(GA3) genomic DNA, chromosome 7, PAC clone:P0030H06.</title>
        <authorList>
            <person name="Sasaki T."/>
            <person name="Matsumoto T."/>
            <person name="Yamamoto K."/>
        </authorList>
    </citation>
    <scope>NUCLEOTIDE SEQUENCE</scope>
</reference>